<dbReference type="OrthoDB" id="9972657at2759"/>
<keyword evidence="5" id="KW-1185">Reference proteome</keyword>
<proteinExistence type="predicted"/>
<dbReference type="GO" id="GO:0005634">
    <property type="term" value="C:nucleus"/>
    <property type="evidence" value="ECO:0007669"/>
    <property type="project" value="TreeGrafter"/>
</dbReference>
<protein>
    <submittedName>
        <fullName evidence="4">Uncharacterized protein</fullName>
    </submittedName>
</protein>
<dbReference type="InterPro" id="IPR001680">
    <property type="entry name" value="WD40_rpt"/>
</dbReference>
<organism evidence="4 5">
    <name type="scientific">Dibothriocephalus latus</name>
    <name type="common">Fish tapeworm</name>
    <name type="synonym">Diphyllobothrium latum</name>
    <dbReference type="NCBI Taxonomy" id="60516"/>
    <lineage>
        <taxon>Eukaryota</taxon>
        <taxon>Metazoa</taxon>
        <taxon>Spiralia</taxon>
        <taxon>Lophotrochozoa</taxon>
        <taxon>Platyhelminthes</taxon>
        <taxon>Cestoda</taxon>
        <taxon>Eucestoda</taxon>
        <taxon>Diphyllobothriidea</taxon>
        <taxon>Diphyllobothriidae</taxon>
        <taxon>Dibothriocephalus</taxon>
    </lineage>
</organism>
<keyword evidence="2" id="KW-0677">Repeat</keyword>
<evidence type="ECO:0000256" key="1">
    <source>
        <dbReference type="ARBA" id="ARBA00022574"/>
    </source>
</evidence>
<dbReference type="InterPro" id="IPR015943">
    <property type="entry name" value="WD40/YVTN_repeat-like_dom_sf"/>
</dbReference>
<feature type="repeat" description="WD" evidence="3">
    <location>
        <begin position="18"/>
        <end position="40"/>
    </location>
</feature>
<dbReference type="InterPro" id="IPR036322">
    <property type="entry name" value="WD40_repeat_dom_sf"/>
</dbReference>
<reference evidence="4 5" key="1">
    <citation type="submission" date="2018-11" db="EMBL/GenBank/DDBJ databases">
        <authorList>
            <consortium name="Pathogen Informatics"/>
        </authorList>
    </citation>
    <scope>NUCLEOTIDE SEQUENCE [LARGE SCALE GENOMIC DNA]</scope>
</reference>
<dbReference type="SUPFAM" id="SSF50978">
    <property type="entry name" value="WD40 repeat-like"/>
    <property type="match status" value="1"/>
</dbReference>
<dbReference type="AlphaFoldDB" id="A0A3P6Q5B0"/>
<gene>
    <name evidence="4" type="ORF">DILT_LOCUS1029</name>
</gene>
<keyword evidence="1 3" id="KW-0853">WD repeat</keyword>
<dbReference type="EMBL" id="UYRU01005883">
    <property type="protein sequence ID" value="VDK39410.1"/>
    <property type="molecule type" value="Genomic_DNA"/>
</dbReference>
<evidence type="ECO:0000256" key="3">
    <source>
        <dbReference type="PROSITE-ProRule" id="PRU00221"/>
    </source>
</evidence>
<dbReference type="Pfam" id="PF00400">
    <property type="entry name" value="WD40"/>
    <property type="match status" value="1"/>
</dbReference>
<evidence type="ECO:0000313" key="5">
    <source>
        <dbReference type="Proteomes" id="UP000281553"/>
    </source>
</evidence>
<dbReference type="PROSITE" id="PS00678">
    <property type="entry name" value="WD_REPEATS_1"/>
    <property type="match status" value="1"/>
</dbReference>
<dbReference type="Proteomes" id="UP000281553">
    <property type="component" value="Unassembled WGS sequence"/>
</dbReference>
<dbReference type="Gene3D" id="2.130.10.10">
    <property type="entry name" value="YVTN repeat-like/Quinoprotein amine dehydrogenase"/>
    <property type="match status" value="1"/>
</dbReference>
<evidence type="ECO:0000313" key="4">
    <source>
        <dbReference type="EMBL" id="VDK39410.1"/>
    </source>
</evidence>
<dbReference type="PANTHER" id="PTHR19855">
    <property type="entry name" value="WD40 REPEAT PROTEIN 12, 37"/>
    <property type="match status" value="1"/>
</dbReference>
<dbReference type="PROSITE" id="PS50082">
    <property type="entry name" value="WD_REPEATS_2"/>
    <property type="match status" value="1"/>
</dbReference>
<name>A0A3P6Q5B0_DIBLA</name>
<dbReference type="InterPro" id="IPR019775">
    <property type="entry name" value="WD40_repeat_CS"/>
</dbReference>
<sequence length="103" mass="11079">MVSKVAWLEEAGQTQPKLVSCSWDQTIRVWDVTASASDTTGKCGESRCISAGSPLHDLSVAPQGVLVGASDNKVRIYDLRAKGKHFPSSYHCVCILQGGYLLP</sequence>
<accession>A0A3P6Q5B0</accession>
<evidence type="ECO:0000256" key="2">
    <source>
        <dbReference type="ARBA" id="ARBA00022737"/>
    </source>
</evidence>
<dbReference type="PANTHER" id="PTHR19855:SF11">
    <property type="entry name" value="RIBOSOME BIOGENESIS PROTEIN WDR12"/>
    <property type="match status" value="1"/>
</dbReference>